<feature type="region of interest" description="Disordered" evidence="1">
    <location>
        <begin position="1"/>
        <end position="180"/>
    </location>
</feature>
<feature type="compositionally biased region" description="Low complexity" evidence="1">
    <location>
        <begin position="18"/>
        <end position="31"/>
    </location>
</feature>
<feature type="transmembrane region" description="Helical" evidence="2">
    <location>
        <begin position="395"/>
        <end position="412"/>
    </location>
</feature>
<name>A0AAU7M4Y2_9ACTN</name>
<feature type="transmembrane region" description="Helical" evidence="2">
    <location>
        <begin position="286"/>
        <end position="307"/>
    </location>
</feature>
<dbReference type="EMBL" id="CP157762">
    <property type="protein sequence ID" value="XBP92612.1"/>
    <property type="molecule type" value="Genomic_DNA"/>
</dbReference>
<organism evidence="3">
    <name type="scientific">Micromonospora sp. CCTCC AA 2012012</name>
    <dbReference type="NCBI Taxonomy" id="3111921"/>
    <lineage>
        <taxon>Bacteria</taxon>
        <taxon>Bacillati</taxon>
        <taxon>Actinomycetota</taxon>
        <taxon>Actinomycetes</taxon>
        <taxon>Micromonosporales</taxon>
        <taxon>Micromonosporaceae</taxon>
        <taxon>Micromonospora</taxon>
    </lineage>
</organism>
<feature type="transmembrane region" description="Helical" evidence="2">
    <location>
        <begin position="529"/>
        <end position="548"/>
    </location>
</feature>
<protein>
    <submittedName>
        <fullName evidence="3">Uncharacterized protein</fullName>
    </submittedName>
</protein>
<feature type="compositionally biased region" description="Gly residues" evidence="1">
    <location>
        <begin position="117"/>
        <end position="139"/>
    </location>
</feature>
<feature type="transmembrane region" description="Helical" evidence="2">
    <location>
        <begin position="424"/>
        <end position="449"/>
    </location>
</feature>
<dbReference type="EMBL" id="CP159342">
    <property type="protein sequence ID" value="XCH73309.1"/>
    <property type="molecule type" value="Genomic_DNA"/>
</dbReference>
<evidence type="ECO:0000256" key="1">
    <source>
        <dbReference type="SAM" id="MobiDB-lite"/>
    </source>
</evidence>
<feature type="compositionally biased region" description="Low complexity" evidence="1">
    <location>
        <begin position="51"/>
        <end position="61"/>
    </location>
</feature>
<proteinExistence type="predicted"/>
<feature type="transmembrane region" description="Helical" evidence="2">
    <location>
        <begin position="573"/>
        <end position="594"/>
    </location>
</feature>
<dbReference type="AlphaFoldDB" id="A0AAU7M4Y2"/>
<keyword evidence="2" id="KW-0472">Membrane</keyword>
<feature type="transmembrane region" description="Helical" evidence="2">
    <location>
        <begin position="504"/>
        <end position="522"/>
    </location>
</feature>
<evidence type="ECO:0000256" key="2">
    <source>
        <dbReference type="SAM" id="Phobius"/>
    </source>
</evidence>
<feature type="compositionally biased region" description="Basic and acidic residues" evidence="1">
    <location>
        <begin position="98"/>
        <end position="116"/>
    </location>
</feature>
<keyword evidence="2" id="KW-1133">Transmembrane helix</keyword>
<reference evidence="3" key="1">
    <citation type="submission" date="2024-01" db="EMBL/GenBank/DDBJ databases">
        <title>The genome sequence of Micromonospora mangrovi CCTCC AA 2012012.</title>
        <authorList>
            <person name="Gao J."/>
        </authorList>
    </citation>
    <scope>NUCLEOTIDE SEQUENCE</scope>
    <source>
        <strain evidence="3">CCTCC AA 2012012</strain>
    </source>
</reference>
<evidence type="ECO:0000313" key="3">
    <source>
        <dbReference type="EMBL" id="XBP92612.1"/>
    </source>
</evidence>
<feature type="compositionally biased region" description="Basic and acidic residues" evidence="1">
    <location>
        <begin position="76"/>
        <end position="88"/>
    </location>
</feature>
<evidence type="ECO:0000313" key="4">
    <source>
        <dbReference type="EMBL" id="XCH73309.1"/>
    </source>
</evidence>
<feature type="compositionally biased region" description="Gly residues" evidence="1">
    <location>
        <begin position="36"/>
        <end position="50"/>
    </location>
</feature>
<gene>
    <name evidence="4" type="ORF">ABUL08_23875</name>
    <name evidence="3" type="ORF">VK199_23800</name>
</gene>
<sequence length="751" mass="78828">MTTGQSDATSGRAEPADADAPAPAGAVGSGARQSGTTGGGAPTGTDGGTGTDEAAPTGAPGRQPDDATPTGAPGRQPDDAAPKSDAIGRPDGGGEPDAVGKADRDGKPDAMEKADGGGEPDGAGKAEGGGGADGAGKAGAGKKVQGAAGDGKAGPDSGTKTKTDPWESFGPAPDPVPTRLGRIGRATGRFLGHEWTLAAVASLALAVLLTWPTLRYPLYTLPQDYWDPSLQAWQMAWSGHALLTDPARLWDSNTFFPEQWSFAFSDTLLGYAPAGMIGNGPEAAVLRYNIMFVLAHALATFGAYALARQLGAGRIGAAVAGASYTYAPWLLAQAGHLHIVSNGGIPLALAMLARGHGWSLRHGYRPQRRHAGWAYAGWVVAAWQLSLGFGIGLPFAYLLAGVVLVSAVSWFGRRLTGVRRPFGVRLLVADLVGGLLFAVVGGLLAVPYFKVSELHPNAVRTIGDIAIYSPPVSGFFTAPAESRVWGELHEGARAALPWHPEMTLLPGFVLYALAAGGLFFSVWRLRHRLLLLAGVLVTMALAMGTRFLHGTYTYVPLFEHLPGWNGLRTPGRMMLWTTLLLGLLAAGAVTAFCARVRELAAERVPPWPGPWLRLATLLPLLLVIGEGLNVTPHPVVPQQPVAMRDVNGPMLVLPSSQNLDQPVMLWSTTRFQDVVNGGSGFTPDSLAKVRELTLGFPDRPSVDYLRGLGVRNVVILRGQLAGTPWERIVDNPVDGLGITREEVGDAVVYRL</sequence>
<keyword evidence="2" id="KW-0812">Transmembrane</keyword>
<feature type="transmembrane region" description="Helical" evidence="2">
    <location>
        <begin position="195"/>
        <end position="214"/>
    </location>
</feature>
<reference evidence="4" key="2">
    <citation type="submission" date="2024-06" db="EMBL/GenBank/DDBJ databases">
        <title>Micromonospora mangrovi CCTCC AA 2012012 genome sequences.</title>
        <authorList>
            <person name="Gao J."/>
        </authorList>
    </citation>
    <scope>NUCLEOTIDE SEQUENCE</scope>
    <source>
        <strain evidence="4">CCTCC AA 2012012</strain>
    </source>
</reference>
<dbReference type="RefSeq" id="WP_350932203.1">
    <property type="nucleotide sequence ID" value="NZ_CP157762.1"/>
</dbReference>
<accession>A0AAU7M4Y2</accession>